<dbReference type="InterPro" id="IPR002059">
    <property type="entry name" value="CSP_DNA-bd"/>
</dbReference>
<reference evidence="6" key="1">
    <citation type="submission" date="2020-06" db="EMBL/GenBank/DDBJ databases">
        <title>Whole Genome Sequence of Bradyrhizobium sp. Strain 1S1.</title>
        <authorList>
            <person name="Bromfield E.S.P."/>
            <person name="Cloutier S."/>
        </authorList>
    </citation>
    <scope>NUCLEOTIDE SEQUENCE [LARGE SCALE GENOMIC DNA]</scope>
    <source>
        <strain evidence="6">1S1</strain>
    </source>
</reference>
<comment type="subcellular location">
    <subcellularLocation>
        <location evidence="1 4">Cytoplasm</location>
    </subcellularLocation>
</comment>
<feature type="domain" description="CSD" evidence="5">
    <location>
        <begin position="1"/>
        <end position="62"/>
    </location>
</feature>
<evidence type="ECO:0000256" key="3">
    <source>
        <dbReference type="ARBA" id="ARBA00022553"/>
    </source>
</evidence>
<dbReference type="InterPro" id="IPR019844">
    <property type="entry name" value="CSD_CS"/>
</dbReference>
<evidence type="ECO:0000256" key="4">
    <source>
        <dbReference type="RuleBase" id="RU000408"/>
    </source>
</evidence>
<dbReference type="SMART" id="SM00357">
    <property type="entry name" value="CSP"/>
    <property type="match status" value="1"/>
</dbReference>
<protein>
    <submittedName>
        <fullName evidence="6">Cold shock domain-containing protein</fullName>
    </submittedName>
</protein>
<dbReference type="PIRSF" id="PIRSF002599">
    <property type="entry name" value="Cold_shock_A"/>
    <property type="match status" value="1"/>
</dbReference>
<evidence type="ECO:0000256" key="2">
    <source>
        <dbReference type="ARBA" id="ARBA00022490"/>
    </source>
</evidence>
<keyword evidence="2" id="KW-0963">Cytoplasm</keyword>
<dbReference type="Pfam" id="PF00313">
    <property type="entry name" value="CSD"/>
    <property type="match status" value="1"/>
</dbReference>
<dbReference type="PROSITE" id="PS00352">
    <property type="entry name" value="CSD_1"/>
    <property type="match status" value="1"/>
</dbReference>
<dbReference type="InterPro" id="IPR012340">
    <property type="entry name" value="NA-bd_OB-fold"/>
</dbReference>
<dbReference type="GO" id="GO:0043488">
    <property type="term" value="P:regulation of mRNA stability"/>
    <property type="evidence" value="ECO:0007669"/>
    <property type="project" value="TreeGrafter"/>
</dbReference>
<evidence type="ECO:0000259" key="5">
    <source>
        <dbReference type="PROSITE" id="PS51857"/>
    </source>
</evidence>
<keyword evidence="3" id="KW-0597">Phosphoprotein</keyword>
<comment type="caution">
    <text evidence="6">The sequence shown here is derived from an EMBL/GenBank/DDBJ whole genome shotgun (WGS) entry which is preliminary data.</text>
</comment>
<dbReference type="InterPro" id="IPR012156">
    <property type="entry name" value="Cold_shock_CspA"/>
</dbReference>
<dbReference type="CDD" id="cd04458">
    <property type="entry name" value="CSP_CDS"/>
    <property type="match status" value="1"/>
</dbReference>
<dbReference type="PANTHER" id="PTHR12962">
    <property type="entry name" value="CALCIUM-REGULATED HEAT STABLE PROTEIN CRHSP-24-RELATED"/>
    <property type="match status" value="1"/>
</dbReference>
<proteinExistence type="predicted"/>
<evidence type="ECO:0000256" key="1">
    <source>
        <dbReference type="ARBA" id="ARBA00004496"/>
    </source>
</evidence>
<dbReference type="Gene3D" id="2.40.50.140">
    <property type="entry name" value="Nucleic acid-binding proteins"/>
    <property type="match status" value="1"/>
</dbReference>
<accession>A0A973VX72</accession>
<name>A0A973VX72_9BRAD</name>
<dbReference type="GO" id="GO:0003730">
    <property type="term" value="F:mRNA 3'-UTR binding"/>
    <property type="evidence" value="ECO:0007669"/>
    <property type="project" value="TreeGrafter"/>
</dbReference>
<dbReference type="InterPro" id="IPR052069">
    <property type="entry name" value="Ca-reg_mRNA-binding_domain"/>
</dbReference>
<sequence>MVTKWVADRGFGFIKPDSGGDDVFLHIKALPLGSEPQEGTRVTYDVTNDARSGKSRAVNVHTRSQ</sequence>
<evidence type="ECO:0000313" key="6">
    <source>
        <dbReference type="EMBL" id="NVI43473.1"/>
    </source>
</evidence>
<organism evidence="6">
    <name type="scientific">Bradyrhizobium septentrionale</name>
    <dbReference type="NCBI Taxonomy" id="1404411"/>
    <lineage>
        <taxon>Bacteria</taxon>
        <taxon>Pseudomonadati</taxon>
        <taxon>Pseudomonadota</taxon>
        <taxon>Alphaproteobacteria</taxon>
        <taxon>Hyphomicrobiales</taxon>
        <taxon>Nitrobacteraceae</taxon>
        <taxon>Bradyrhizobium</taxon>
    </lineage>
</organism>
<dbReference type="AlphaFoldDB" id="A0A973VX72"/>
<dbReference type="PANTHER" id="PTHR12962:SF1">
    <property type="entry name" value="COLD SHOCK DOMAIN-CONTAINING PROTEIN CG9705"/>
    <property type="match status" value="1"/>
</dbReference>
<dbReference type="EMBL" id="JAAOLE020000001">
    <property type="protein sequence ID" value="NVI43473.1"/>
    <property type="molecule type" value="Genomic_DNA"/>
</dbReference>
<dbReference type="SUPFAM" id="SSF50249">
    <property type="entry name" value="Nucleic acid-binding proteins"/>
    <property type="match status" value="1"/>
</dbReference>
<dbReference type="GO" id="GO:0005829">
    <property type="term" value="C:cytosol"/>
    <property type="evidence" value="ECO:0007669"/>
    <property type="project" value="UniProtKB-ARBA"/>
</dbReference>
<gene>
    <name evidence="6" type="ORF">HAP48_010825</name>
</gene>
<dbReference type="InterPro" id="IPR011129">
    <property type="entry name" value="CSD"/>
</dbReference>
<dbReference type="PROSITE" id="PS51857">
    <property type="entry name" value="CSD_2"/>
    <property type="match status" value="1"/>
</dbReference>